<keyword evidence="1" id="KW-0812">Transmembrane</keyword>
<name>A0ABW3M9U0_9PSEU</name>
<comment type="caution">
    <text evidence="2">The sequence shown here is derived from an EMBL/GenBank/DDBJ whole genome shotgun (WGS) entry which is preliminary data.</text>
</comment>
<protein>
    <recommendedName>
        <fullName evidence="4">ABC transporter permease</fullName>
    </recommendedName>
</protein>
<sequence length="309" mass="34313">MTTVVERAQVSWRDWLWITWRQHRKSIIGLTVITATAFLLFGPLAYRTSRNLGGVTDTISLYTPTALSVLVALFWAAPMIAREYEDRTVVFSWTQDVRPWQWVFGRAVPPLVIGVVLIAVLNFEQRARLDPVEFNSQLYEANPYLHTTYVVFGFVLGLVFGAWLRQTPGAIGGTLVAFLGFRILMSTTIRPYLVAPQVGNSAYIDLFDGSRPPEAPSGAYIVDSGYIDSATGGRASVPSLFVQECVGTDGDTLAATACFRQVGVSGHFTKYQPIEAMWKMQVLEGLIYLAAAGLLVALLRKLLDRRQRI</sequence>
<keyword evidence="1" id="KW-0472">Membrane</keyword>
<feature type="transmembrane region" description="Helical" evidence="1">
    <location>
        <begin position="27"/>
        <end position="46"/>
    </location>
</feature>
<evidence type="ECO:0000256" key="1">
    <source>
        <dbReference type="SAM" id="Phobius"/>
    </source>
</evidence>
<evidence type="ECO:0000313" key="2">
    <source>
        <dbReference type="EMBL" id="MFD1047318.1"/>
    </source>
</evidence>
<feature type="transmembrane region" description="Helical" evidence="1">
    <location>
        <begin position="285"/>
        <end position="303"/>
    </location>
</feature>
<feature type="transmembrane region" description="Helical" evidence="1">
    <location>
        <begin position="61"/>
        <end position="81"/>
    </location>
</feature>
<dbReference type="EMBL" id="JBHTIS010001018">
    <property type="protein sequence ID" value="MFD1047318.1"/>
    <property type="molecule type" value="Genomic_DNA"/>
</dbReference>
<dbReference type="Proteomes" id="UP001597045">
    <property type="component" value="Unassembled WGS sequence"/>
</dbReference>
<reference evidence="3" key="1">
    <citation type="journal article" date="2019" name="Int. J. Syst. Evol. Microbiol.">
        <title>The Global Catalogue of Microorganisms (GCM) 10K type strain sequencing project: providing services to taxonomists for standard genome sequencing and annotation.</title>
        <authorList>
            <consortium name="The Broad Institute Genomics Platform"/>
            <consortium name="The Broad Institute Genome Sequencing Center for Infectious Disease"/>
            <person name="Wu L."/>
            <person name="Ma J."/>
        </authorList>
    </citation>
    <scope>NUCLEOTIDE SEQUENCE [LARGE SCALE GENOMIC DNA]</scope>
    <source>
        <strain evidence="3">JCM 31486</strain>
    </source>
</reference>
<accession>A0ABW3M9U0</accession>
<proteinExistence type="predicted"/>
<feature type="transmembrane region" description="Helical" evidence="1">
    <location>
        <begin position="143"/>
        <end position="164"/>
    </location>
</feature>
<keyword evidence="3" id="KW-1185">Reference proteome</keyword>
<gene>
    <name evidence="2" type="ORF">ACFQ1S_18080</name>
</gene>
<organism evidence="2 3">
    <name type="scientific">Kibdelosporangium lantanae</name>
    <dbReference type="NCBI Taxonomy" id="1497396"/>
    <lineage>
        <taxon>Bacteria</taxon>
        <taxon>Bacillati</taxon>
        <taxon>Actinomycetota</taxon>
        <taxon>Actinomycetes</taxon>
        <taxon>Pseudonocardiales</taxon>
        <taxon>Pseudonocardiaceae</taxon>
        <taxon>Kibdelosporangium</taxon>
    </lineage>
</organism>
<feature type="transmembrane region" description="Helical" evidence="1">
    <location>
        <begin position="171"/>
        <end position="193"/>
    </location>
</feature>
<evidence type="ECO:0000313" key="3">
    <source>
        <dbReference type="Proteomes" id="UP001597045"/>
    </source>
</evidence>
<feature type="transmembrane region" description="Helical" evidence="1">
    <location>
        <begin position="102"/>
        <end position="123"/>
    </location>
</feature>
<keyword evidence="1" id="KW-1133">Transmembrane helix</keyword>
<evidence type="ECO:0008006" key="4">
    <source>
        <dbReference type="Google" id="ProtNLM"/>
    </source>
</evidence>